<comment type="caution">
    <text evidence="1">The sequence shown here is derived from an EMBL/GenBank/DDBJ whole genome shotgun (WGS) entry which is preliminary data.</text>
</comment>
<dbReference type="EMBL" id="DSFP01000044">
    <property type="protein sequence ID" value="HEW46077.1"/>
    <property type="molecule type" value="Genomic_DNA"/>
</dbReference>
<gene>
    <name evidence="1" type="ORF">ENO47_05340</name>
</gene>
<organism evidence="1">
    <name type="scientific">Hydrogenobacter sp</name>
    <dbReference type="NCBI Taxonomy" id="2152829"/>
    <lineage>
        <taxon>Bacteria</taxon>
        <taxon>Pseudomonadati</taxon>
        <taxon>Aquificota</taxon>
        <taxon>Aquificia</taxon>
        <taxon>Aquificales</taxon>
        <taxon>Aquificaceae</taxon>
        <taxon>Hydrogenobacter</taxon>
    </lineage>
</organism>
<sequence>MLSDGQTIEIKNPFTGDTIGTGTIANGSVNVSDPITTNEANALPQPVIHRKYFVYAEDNYDSPEVGPFMIDVVEGDNGQISVTITATEGDTGDLYLIYGSGTKNGNEISFTVSVIMCTNTDPNGTGTATFTGTIYSNGNITGTFTNTLLSDGDTCEESGSNTYEGTWRASDVTSATPVGVAGLYDVYATPYGGWPEQGPATLQVSHNGSSINVSITAIDGDTGQPFTRYGRGIVYGNYLIFRVPVIICNDTCINGTCPPAEYATFFGEYNSANNTITGVYGDGVPAGDYCRDPNNQNTKAIGTWRAVKKIALILGGVFPPVLS</sequence>
<reference evidence="1" key="1">
    <citation type="journal article" date="2020" name="mSystems">
        <title>Genome- and Community-Level Interaction Insights into Carbon Utilization and Element Cycling Functions of Hydrothermarchaeota in Hydrothermal Sediment.</title>
        <authorList>
            <person name="Zhou Z."/>
            <person name="Liu Y."/>
            <person name="Xu W."/>
            <person name="Pan J."/>
            <person name="Luo Z.H."/>
            <person name="Li M."/>
        </authorList>
    </citation>
    <scope>NUCLEOTIDE SEQUENCE [LARGE SCALE GENOMIC DNA]</scope>
    <source>
        <strain evidence="1">SpSt-132</strain>
    </source>
</reference>
<proteinExistence type="predicted"/>
<dbReference type="AlphaFoldDB" id="A0A7C2VB21"/>
<name>A0A7C2VB21_9AQUI</name>
<evidence type="ECO:0000313" key="1">
    <source>
        <dbReference type="EMBL" id="HEW46077.1"/>
    </source>
</evidence>
<accession>A0A7C2VB21</accession>
<protein>
    <submittedName>
        <fullName evidence="1">Uncharacterized protein</fullName>
    </submittedName>
</protein>